<dbReference type="OrthoDB" id="288590at2759"/>
<evidence type="ECO:0000313" key="4">
    <source>
        <dbReference type="EMBL" id="KAJ4836625.1"/>
    </source>
</evidence>
<protein>
    <recommendedName>
        <fullName evidence="3">Non-haem dioxygenase N-terminal domain-containing protein</fullName>
    </recommendedName>
</protein>
<dbReference type="InterPro" id="IPR027443">
    <property type="entry name" value="IPNS-like_sf"/>
</dbReference>
<dbReference type="EMBL" id="JAKUCV010004061">
    <property type="protein sequence ID" value="KAJ4836625.1"/>
    <property type="molecule type" value="Genomic_DNA"/>
</dbReference>
<organism evidence="4 5">
    <name type="scientific">Turnera subulata</name>
    <dbReference type="NCBI Taxonomy" id="218843"/>
    <lineage>
        <taxon>Eukaryota</taxon>
        <taxon>Viridiplantae</taxon>
        <taxon>Streptophyta</taxon>
        <taxon>Embryophyta</taxon>
        <taxon>Tracheophyta</taxon>
        <taxon>Spermatophyta</taxon>
        <taxon>Magnoliopsida</taxon>
        <taxon>eudicotyledons</taxon>
        <taxon>Gunneridae</taxon>
        <taxon>Pentapetalae</taxon>
        <taxon>rosids</taxon>
        <taxon>fabids</taxon>
        <taxon>Malpighiales</taxon>
        <taxon>Passifloraceae</taxon>
        <taxon>Turnera</taxon>
    </lineage>
</organism>
<accession>A0A9Q0JDE2</accession>
<gene>
    <name evidence="4" type="ORF">Tsubulata_005465</name>
</gene>
<reference evidence="4" key="1">
    <citation type="submission" date="2022-02" db="EMBL/GenBank/DDBJ databases">
        <authorList>
            <person name="Henning P.M."/>
            <person name="McCubbin A.G."/>
            <person name="Shore J.S."/>
        </authorList>
    </citation>
    <scope>NUCLEOTIDE SEQUENCE</scope>
    <source>
        <strain evidence="4">F60SS</strain>
        <tissue evidence="4">Leaves</tissue>
    </source>
</reference>
<evidence type="ECO:0000256" key="1">
    <source>
        <dbReference type="ARBA" id="ARBA00022723"/>
    </source>
</evidence>
<evidence type="ECO:0000313" key="5">
    <source>
        <dbReference type="Proteomes" id="UP001141552"/>
    </source>
</evidence>
<dbReference type="AlphaFoldDB" id="A0A9Q0JDE2"/>
<dbReference type="InterPro" id="IPR050231">
    <property type="entry name" value="Iron_ascorbate_oxido_reductase"/>
</dbReference>
<comment type="caution">
    <text evidence="4">The sequence shown here is derived from an EMBL/GenBank/DDBJ whole genome shotgun (WGS) entry which is preliminary data.</text>
</comment>
<feature type="domain" description="Non-haem dioxygenase N-terminal" evidence="3">
    <location>
        <begin position="2"/>
        <end position="79"/>
    </location>
</feature>
<dbReference type="PANTHER" id="PTHR47990">
    <property type="entry name" value="2-OXOGLUTARATE (2OG) AND FE(II)-DEPENDENT OXYGENASE SUPERFAMILY PROTEIN-RELATED"/>
    <property type="match status" value="1"/>
</dbReference>
<name>A0A9Q0JDE2_9ROSI</name>
<proteinExistence type="predicted"/>
<keyword evidence="2" id="KW-0408">Iron</keyword>
<keyword evidence="1" id="KW-0479">Metal-binding</keyword>
<reference evidence="4" key="2">
    <citation type="journal article" date="2023" name="Plants (Basel)">
        <title>Annotation of the Turnera subulata (Passifloraceae) Draft Genome Reveals the S-Locus Evolved after the Divergence of Turneroideae from Passifloroideae in a Stepwise Manner.</title>
        <authorList>
            <person name="Henning P.M."/>
            <person name="Roalson E.H."/>
            <person name="Mir W."/>
            <person name="McCubbin A.G."/>
            <person name="Shore J.S."/>
        </authorList>
    </citation>
    <scope>NUCLEOTIDE SEQUENCE</scope>
    <source>
        <strain evidence="4">F60SS</strain>
    </source>
</reference>
<sequence length="111" mass="13308">MKELVEAVREWGFFQVVNHGVPRKVLKRMLSEQREVFHQPFNKKAKDKFLNLPAKSYHWGNPNAACLSQFSWSEAFHIPLTDISRIKDYKTLRYFLHLYLHCLYFVIHTKV</sequence>
<dbReference type="Gene3D" id="2.60.120.330">
    <property type="entry name" value="B-lactam Antibiotic, Isopenicillin N Synthase, Chain"/>
    <property type="match status" value="1"/>
</dbReference>
<dbReference type="GO" id="GO:0046872">
    <property type="term" value="F:metal ion binding"/>
    <property type="evidence" value="ECO:0007669"/>
    <property type="project" value="UniProtKB-KW"/>
</dbReference>
<keyword evidence="5" id="KW-1185">Reference proteome</keyword>
<evidence type="ECO:0000256" key="2">
    <source>
        <dbReference type="ARBA" id="ARBA00023004"/>
    </source>
</evidence>
<dbReference type="InterPro" id="IPR026992">
    <property type="entry name" value="DIOX_N"/>
</dbReference>
<dbReference type="Pfam" id="PF14226">
    <property type="entry name" value="DIOX_N"/>
    <property type="match status" value="1"/>
</dbReference>
<dbReference type="Proteomes" id="UP001141552">
    <property type="component" value="Unassembled WGS sequence"/>
</dbReference>
<dbReference type="SUPFAM" id="SSF51197">
    <property type="entry name" value="Clavaminate synthase-like"/>
    <property type="match status" value="1"/>
</dbReference>
<evidence type="ECO:0000259" key="3">
    <source>
        <dbReference type="Pfam" id="PF14226"/>
    </source>
</evidence>